<gene>
    <name evidence="2" type="ORF">CA984_39405</name>
</gene>
<evidence type="ECO:0000313" key="3">
    <source>
        <dbReference type="Proteomes" id="UP000194761"/>
    </source>
</evidence>
<organism evidence="2 3">
    <name type="scientific">Streptosporangium minutum</name>
    <dbReference type="NCBI Taxonomy" id="569862"/>
    <lineage>
        <taxon>Bacteria</taxon>
        <taxon>Bacillati</taxon>
        <taxon>Actinomycetota</taxon>
        <taxon>Actinomycetes</taxon>
        <taxon>Streptosporangiales</taxon>
        <taxon>Streptosporangiaceae</taxon>
        <taxon>Streptosporangium</taxon>
    </lineage>
</organism>
<accession>A0A243QUY1</accession>
<dbReference type="AlphaFoldDB" id="A0A243QUY1"/>
<feature type="compositionally biased region" description="Basic residues" evidence="1">
    <location>
        <begin position="11"/>
        <end position="20"/>
    </location>
</feature>
<feature type="compositionally biased region" description="Basic and acidic residues" evidence="1">
    <location>
        <begin position="1"/>
        <end position="10"/>
    </location>
</feature>
<feature type="compositionally biased region" description="Basic and acidic residues" evidence="1">
    <location>
        <begin position="61"/>
        <end position="82"/>
    </location>
</feature>
<comment type="caution">
    <text evidence="2">The sequence shown here is derived from an EMBL/GenBank/DDBJ whole genome shotgun (WGS) entry which is preliminary data.</text>
</comment>
<reference evidence="2 3" key="1">
    <citation type="submission" date="2017-05" db="EMBL/GenBank/DDBJ databases">
        <title>Biotechnological potential of actinobacteria isolated from South African environments.</title>
        <authorList>
            <person name="Le Roes-Hill M."/>
            <person name="Prins A."/>
            <person name="Durrell K.A."/>
        </authorList>
    </citation>
    <scope>NUCLEOTIDE SEQUENCE [LARGE SCALE GENOMIC DNA]</scope>
    <source>
        <strain evidence="2">M26</strain>
    </source>
</reference>
<evidence type="ECO:0000256" key="1">
    <source>
        <dbReference type="SAM" id="MobiDB-lite"/>
    </source>
</evidence>
<evidence type="ECO:0000313" key="2">
    <source>
        <dbReference type="EMBL" id="OUC85927.1"/>
    </source>
</evidence>
<dbReference type="EMBL" id="NGFP01000314">
    <property type="protein sequence ID" value="OUC85927.1"/>
    <property type="molecule type" value="Genomic_DNA"/>
</dbReference>
<keyword evidence="3" id="KW-1185">Reference proteome</keyword>
<protein>
    <submittedName>
        <fullName evidence="2">Uncharacterized protein</fullName>
    </submittedName>
</protein>
<feature type="region of interest" description="Disordered" evidence="1">
    <location>
        <begin position="1"/>
        <end position="129"/>
    </location>
</feature>
<dbReference type="Proteomes" id="UP000194761">
    <property type="component" value="Unassembled WGS sequence"/>
</dbReference>
<name>A0A243QUY1_9ACTN</name>
<proteinExistence type="predicted"/>
<sequence>MARAARDAGRGRRPAARHRVGGLPAHLPGCRPAGPGPPPARPPRPHGGRHGEPGADGGAQRLDRRDRERGVLPERHVHDARGGDGPGRRHLGGGPGRAAHRAAHGAARPARPRRARTLGPVSWISGVAH</sequence>